<dbReference type="Gene3D" id="1.10.238.10">
    <property type="entry name" value="EF-hand"/>
    <property type="match status" value="1"/>
</dbReference>
<reference evidence="3" key="1">
    <citation type="submission" date="2022-08" db="UniProtKB">
        <authorList>
            <consortium name="EnsemblMetazoa"/>
        </authorList>
    </citation>
    <scope>IDENTIFICATION</scope>
    <source>
        <strain evidence="3">05x7-T-G4-1.051#20</strain>
    </source>
</reference>
<name>A0A8W8MNJ4_MAGGI</name>
<dbReference type="InterPro" id="IPR052394">
    <property type="entry name" value="LRR-containing"/>
</dbReference>
<dbReference type="InterPro" id="IPR001611">
    <property type="entry name" value="Leu-rich_rpt"/>
</dbReference>
<protein>
    <recommendedName>
        <fullName evidence="2">EF-hand domain-containing protein</fullName>
    </recommendedName>
</protein>
<dbReference type="SMART" id="SM00368">
    <property type="entry name" value="LRR_RI"/>
    <property type="match status" value="8"/>
</dbReference>
<keyword evidence="4" id="KW-1185">Reference proteome</keyword>
<sequence>MDAIDYTDDYLLTRFLSFVNIRSSTRDSLLSLPLSKCEVFTRDSARATPVKGKADIEDDQETVLDITAPHVPYDDTGRRTYEKICQKLDVVPSSKILRKLAESPSIDIRHYGLGPKGTMAVSVALVINSTVTTLNISGNNIDKTGILYIQRMMEENITITDLDVSDNHLKTFGAKAIGMMLQDNKGIRRLSIAGNEFTDLDATFLTKEIEIHPTLDYLDISRNGFGDIAAPFFEKMISENNNMTELNISWNQFRVPGAKCLARGLKDNMKLKLVNASWNGIDDEGALAFSDCLSNNAVLTELDISCSRIGDKGYAQVMRAFKKNEDLEVLRIGKNNIKEETVKLSIDLLKEITTLKLVLLDLSDVMLGASVVKELESLEEVHPNLEVVHGYTDSYGKRKMAGFADLGEEALWIIKEFIEEKDLTVAKLFAEFDEDGSNSVDYDEFRQGIKQAKIPLSSSQVDALINFIDMDGDGDIDFSELVLKMKEITKKRKEEDEQRAAEARKRR</sequence>
<organism evidence="3 4">
    <name type="scientific">Magallana gigas</name>
    <name type="common">Pacific oyster</name>
    <name type="synonym">Crassostrea gigas</name>
    <dbReference type="NCBI Taxonomy" id="29159"/>
    <lineage>
        <taxon>Eukaryota</taxon>
        <taxon>Metazoa</taxon>
        <taxon>Spiralia</taxon>
        <taxon>Lophotrochozoa</taxon>
        <taxon>Mollusca</taxon>
        <taxon>Bivalvia</taxon>
        <taxon>Autobranchia</taxon>
        <taxon>Pteriomorphia</taxon>
        <taxon>Ostreida</taxon>
        <taxon>Ostreoidea</taxon>
        <taxon>Ostreidae</taxon>
        <taxon>Magallana</taxon>
    </lineage>
</organism>
<dbReference type="PROSITE" id="PS00018">
    <property type="entry name" value="EF_HAND_1"/>
    <property type="match status" value="2"/>
</dbReference>
<dbReference type="InterPro" id="IPR032675">
    <property type="entry name" value="LRR_dom_sf"/>
</dbReference>
<dbReference type="PANTHER" id="PTHR24114">
    <property type="entry name" value="LEUCINE RICH REPEAT FAMILY PROTEIN"/>
    <property type="match status" value="1"/>
</dbReference>
<dbReference type="InterPro" id="IPR011992">
    <property type="entry name" value="EF-hand-dom_pair"/>
</dbReference>
<dbReference type="EnsemblMetazoa" id="G346.4">
    <property type="protein sequence ID" value="G346.4:cds"/>
    <property type="gene ID" value="G346"/>
</dbReference>
<dbReference type="SUPFAM" id="SSF52047">
    <property type="entry name" value="RNI-like"/>
    <property type="match status" value="1"/>
</dbReference>
<evidence type="ECO:0000313" key="3">
    <source>
        <dbReference type="EnsemblMetazoa" id="G346.6:cds"/>
    </source>
</evidence>
<dbReference type="PROSITE" id="PS50222">
    <property type="entry name" value="EF_HAND_2"/>
    <property type="match status" value="2"/>
</dbReference>
<feature type="domain" description="EF-hand" evidence="2">
    <location>
        <begin position="420"/>
        <end position="455"/>
    </location>
</feature>
<evidence type="ECO:0000256" key="1">
    <source>
        <dbReference type="ARBA" id="ARBA00022837"/>
    </source>
</evidence>
<dbReference type="SMART" id="SM00054">
    <property type="entry name" value="EFh"/>
    <property type="match status" value="2"/>
</dbReference>
<dbReference type="Gene3D" id="3.80.10.10">
    <property type="entry name" value="Ribonuclease Inhibitor"/>
    <property type="match status" value="2"/>
</dbReference>
<dbReference type="InterPro" id="IPR002048">
    <property type="entry name" value="EF_hand_dom"/>
</dbReference>
<dbReference type="GO" id="GO:0005509">
    <property type="term" value="F:calcium ion binding"/>
    <property type="evidence" value="ECO:0007669"/>
    <property type="project" value="InterPro"/>
</dbReference>
<dbReference type="EnsemblMetazoa" id="G346.6">
    <property type="protein sequence ID" value="G346.6:cds"/>
    <property type="gene ID" value="G346"/>
</dbReference>
<evidence type="ECO:0000259" key="2">
    <source>
        <dbReference type="PROSITE" id="PS50222"/>
    </source>
</evidence>
<dbReference type="AlphaFoldDB" id="A0A8W8MNJ4"/>
<dbReference type="EnsemblMetazoa" id="G346.5">
    <property type="protein sequence ID" value="G346.5:cds"/>
    <property type="gene ID" value="G346"/>
</dbReference>
<dbReference type="Pfam" id="PF13499">
    <property type="entry name" value="EF-hand_7"/>
    <property type="match status" value="1"/>
</dbReference>
<keyword evidence="1" id="KW-0106">Calcium</keyword>
<dbReference type="PANTHER" id="PTHR24114:SF2">
    <property type="entry name" value="F-BOX DOMAIN-CONTAINING PROTEIN-RELATED"/>
    <property type="match status" value="1"/>
</dbReference>
<dbReference type="InterPro" id="IPR018247">
    <property type="entry name" value="EF_Hand_1_Ca_BS"/>
</dbReference>
<dbReference type="Pfam" id="PF13516">
    <property type="entry name" value="LRR_6"/>
    <property type="match status" value="5"/>
</dbReference>
<accession>A0A8W8MNJ4</accession>
<feature type="domain" description="EF-hand" evidence="2">
    <location>
        <begin position="456"/>
        <end position="491"/>
    </location>
</feature>
<evidence type="ECO:0000313" key="4">
    <source>
        <dbReference type="Proteomes" id="UP000005408"/>
    </source>
</evidence>
<dbReference type="SUPFAM" id="SSF47473">
    <property type="entry name" value="EF-hand"/>
    <property type="match status" value="1"/>
</dbReference>
<dbReference type="Proteomes" id="UP000005408">
    <property type="component" value="Unassembled WGS sequence"/>
</dbReference>
<proteinExistence type="predicted"/>